<evidence type="ECO:0000256" key="2">
    <source>
        <dbReference type="SAM" id="SignalP"/>
    </source>
</evidence>
<dbReference type="AlphaFoldDB" id="A0A2K9PMC5"/>
<evidence type="ECO:0000256" key="1">
    <source>
        <dbReference type="SAM" id="Coils"/>
    </source>
</evidence>
<dbReference type="KEGG" id="fek:C1H87_05615"/>
<protein>
    <recommendedName>
        <fullName evidence="5">Peptidase S74 domain-containing protein</fullName>
    </recommendedName>
</protein>
<reference evidence="3 4" key="1">
    <citation type="submission" date="2018-01" db="EMBL/GenBank/DDBJ databases">
        <title>Complete genome sequence of Flavivirga eckloniae ECD14 isolated from seaweed Ecklonia cava.</title>
        <authorList>
            <person name="Lee J.H."/>
            <person name="Baik K.S."/>
            <person name="Seong C.N."/>
        </authorList>
    </citation>
    <scope>NUCLEOTIDE SEQUENCE [LARGE SCALE GENOMIC DNA]</scope>
    <source>
        <strain evidence="3 4">ECD14</strain>
    </source>
</reference>
<feature type="chain" id="PRO_5014862604" description="Peptidase S74 domain-containing protein" evidence="2">
    <location>
        <begin position="20"/>
        <end position="247"/>
    </location>
</feature>
<feature type="signal peptide" evidence="2">
    <location>
        <begin position="1"/>
        <end position="19"/>
    </location>
</feature>
<dbReference type="Proteomes" id="UP000235826">
    <property type="component" value="Chromosome"/>
</dbReference>
<dbReference type="OrthoDB" id="9808753at2"/>
<evidence type="ECO:0000313" key="4">
    <source>
        <dbReference type="Proteomes" id="UP000235826"/>
    </source>
</evidence>
<organism evidence="3 4">
    <name type="scientific">Flavivirga eckloniae</name>
    <dbReference type="NCBI Taxonomy" id="1803846"/>
    <lineage>
        <taxon>Bacteria</taxon>
        <taxon>Pseudomonadati</taxon>
        <taxon>Bacteroidota</taxon>
        <taxon>Flavobacteriia</taxon>
        <taxon>Flavobacteriales</taxon>
        <taxon>Flavobacteriaceae</taxon>
        <taxon>Flavivirga</taxon>
    </lineage>
</organism>
<keyword evidence="1" id="KW-0175">Coiled coil</keyword>
<dbReference type="EMBL" id="CP025791">
    <property type="protein sequence ID" value="AUP78223.1"/>
    <property type="molecule type" value="Genomic_DNA"/>
</dbReference>
<evidence type="ECO:0000313" key="3">
    <source>
        <dbReference type="EMBL" id="AUP78223.1"/>
    </source>
</evidence>
<feature type="coiled-coil region" evidence="1">
    <location>
        <begin position="219"/>
        <end position="246"/>
    </location>
</feature>
<accession>A0A2K9PMC5</accession>
<keyword evidence="2" id="KW-0732">Signal</keyword>
<evidence type="ECO:0008006" key="5">
    <source>
        <dbReference type="Google" id="ProtNLM"/>
    </source>
</evidence>
<sequence length="247" mass="27548">MKKIIFILALSSIISFSNAQVTELPNGNVGIGITNPTQKLDVLGNIYLNSVSASSSNNLINSSSLFFKSSGYATDNRTRYQLWQVQSISKSIWGSGDLIFNSNTDGAGYNERVRFSANGNIGIGTSTPDMKLTVKGKIHAEEVKIDLTVPAPDYVFSNDYKLRSLTEVETFIKQNSHLPEIPSAKEFELNGVMQAEMDMNLLKKIEELTLYTIAQEKKIKKQKEQLSTVNKMLLELQSRLEKLESKK</sequence>
<gene>
    <name evidence="3" type="ORF">C1H87_05615</name>
</gene>
<name>A0A2K9PMC5_9FLAO</name>
<dbReference type="RefSeq" id="WP_102754879.1">
    <property type="nucleotide sequence ID" value="NZ_CP025791.1"/>
</dbReference>
<keyword evidence="4" id="KW-1185">Reference proteome</keyword>
<proteinExistence type="predicted"/>